<reference evidence="3" key="1">
    <citation type="journal article" date="2014" name="Int. J. Syst. Evol. Microbiol.">
        <title>Complete genome sequence of Corynebacterium casei LMG S-19264T (=DSM 44701T), isolated from a smear-ripened cheese.</title>
        <authorList>
            <consortium name="US DOE Joint Genome Institute (JGI-PGF)"/>
            <person name="Walter F."/>
            <person name="Albersmeier A."/>
            <person name="Kalinowski J."/>
            <person name="Ruckert C."/>
        </authorList>
    </citation>
    <scope>NUCLEOTIDE SEQUENCE</scope>
    <source>
        <strain evidence="3">JCM 4434</strain>
    </source>
</reference>
<name>A0A1E7N799_KITAU</name>
<feature type="region of interest" description="Disordered" evidence="1">
    <location>
        <begin position="1"/>
        <end position="20"/>
    </location>
</feature>
<reference evidence="3" key="5">
    <citation type="submission" date="2020-09" db="EMBL/GenBank/DDBJ databases">
        <authorList>
            <person name="Sun Q."/>
            <person name="Ohkuma M."/>
        </authorList>
    </citation>
    <scope>NUCLEOTIDE SEQUENCE</scope>
    <source>
        <strain evidence="3">JCM 4434</strain>
    </source>
</reference>
<evidence type="ECO:0000256" key="2">
    <source>
        <dbReference type="SAM" id="Phobius"/>
    </source>
</evidence>
<feature type="transmembrane region" description="Helical" evidence="2">
    <location>
        <begin position="42"/>
        <end position="60"/>
    </location>
</feature>
<evidence type="ECO:0000256" key="1">
    <source>
        <dbReference type="SAM" id="MobiDB-lite"/>
    </source>
</evidence>
<proteinExistence type="predicted"/>
<feature type="transmembrane region" description="Helical" evidence="2">
    <location>
        <begin position="481"/>
        <end position="499"/>
    </location>
</feature>
<dbReference type="Proteomes" id="UP000037395">
    <property type="component" value="Unassembled WGS sequence"/>
</dbReference>
<sequence>MTATAATRTTPRRDTGRAGDRTTLTGAAVLVRFALRRDRARLTAWVLGLALVTLATANSVRTVYPTAADRASIAHGSANPALLAMTGPAHYLADYSWGAMLGHRLLGLLVVMAGLMSVLTVTRHTRAEEEGGRAELVRSAAVGRHAQLAAALATAAVADLALGLLLALGLPGLGVPGLTGGGALLYGAATAAGGLLFGAVAAVTVQITAYTRTASGLALGVLGAAYALRAAGDAGESGLSWASPIGWLQRSYPFVDDRWWPLLPALALAAATAAAGFALSTRRDFGAGLRAARPGPATGSPALGTPLGLALRLHRGLIGGFAVALLLLGAMYGSLLGQADSMLKDVDQIRQALARLGGHTLADSFAALTLLVVAVVGGVYAVLATLRPRAEESAGRAVPVLAAGVSRSGWLGGHLAAALLGSTAVMLAAGVGFGLAGALSTGDGGVFLRLTGAALAFAPALWVTVGFAAAVYGWLPRAMPLVWVVPAYAFVIGYLGPLLKFPAGLDRLSPFGQVPRLPAARMDWTPLAVLTLLAAALIVLALAGFRRRDVE</sequence>
<feature type="transmembrane region" description="Helical" evidence="2">
    <location>
        <begin position="415"/>
        <end position="438"/>
    </location>
</feature>
<keyword evidence="5" id="KW-1185">Reference proteome</keyword>
<feature type="transmembrane region" description="Helical" evidence="2">
    <location>
        <begin position="214"/>
        <end position="232"/>
    </location>
</feature>
<reference evidence="4" key="3">
    <citation type="submission" date="2016-08" db="EMBL/GenBank/DDBJ databases">
        <title>Sequencing, Assembly and Comparative Genomics of S. aureofaciens ATCC 10762.</title>
        <authorList>
            <person name="Gradnigo J.S."/>
            <person name="Johnson N."/>
            <person name="Somerville G.A."/>
        </authorList>
    </citation>
    <scope>NUCLEOTIDE SEQUENCE [LARGE SCALE GENOMIC DNA]</scope>
    <source>
        <strain evidence="4">ATCC 10762</strain>
    </source>
</reference>
<dbReference type="EMBL" id="BMUB01000004">
    <property type="protein sequence ID" value="GGU70675.1"/>
    <property type="molecule type" value="Genomic_DNA"/>
</dbReference>
<accession>A0A8H9LLJ7</accession>
<dbReference type="KEGG" id="kau:B6264_28955"/>
<feature type="transmembrane region" description="Helical" evidence="2">
    <location>
        <begin position="365"/>
        <end position="386"/>
    </location>
</feature>
<feature type="compositionally biased region" description="Basic and acidic residues" evidence="1">
    <location>
        <begin position="11"/>
        <end position="20"/>
    </location>
</feature>
<keyword evidence="2" id="KW-1133">Transmembrane helix</keyword>
<dbReference type="Proteomes" id="UP000610124">
    <property type="component" value="Unassembled WGS sequence"/>
</dbReference>
<feature type="transmembrane region" description="Helical" evidence="2">
    <location>
        <begin position="450"/>
        <end position="474"/>
    </location>
</feature>
<dbReference type="AlphaFoldDB" id="A0A1E7N799"/>
<feature type="transmembrane region" description="Helical" evidence="2">
    <location>
        <begin position="524"/>
        <end position="545"/>
    </location>
</feature>
<keyword evidence="2" id="KW-0472">Membrane</keyword>
<evidence type="ECO:0000313" key="5">
    <source>
        <dbReference type="Proteomes" id="UP000037395"/>
    </source>
</evidence>
<reference evidence="5" key="4">
    <citation type="submission" date="2016-08" db="EMBL/GenBank/DDBJ databases">
        <title>Sequencing, assembly and comparative genomics of S. aureofaciens ATCC 10762.</title>
        <authorList>
            <person name="Gradnigo J.S."/>
            <person name="Johnson N."/>
            <person name="Somerville G.A."/>
        </authorList>
    </citation>
    <scope>NUCLEOTIDE SEQUENCE [LARGE SCALE GENOMIC DNA]</scope>
    <source>
        <strain evidence="5">ATCC 10762 / DSM 40127 / CCM 3239 / JCM 4008 / LMG 5968 / NBRC 12843 / NCIMB 8234 / A-377</strain>
    </source>
</reference>
<protein>
    <submittedName>
        <fullName evidence="4">ABC transporter permease</fullName>
    </submittedName>
    <submittedName>
        <fullName evidence="3">Exporter of polyketide antibiotics</fullName>
    </submittedName>
</protein>
<reference evidence="4 5" key="2">
    <citation type="submission" date="2014-07" db="EMBL/GenBank/DDBJ databases">
        <authorList>
            <person name="Zhang J.E."/>
            <person name="Yang H."/>
            <person name="Guo J."/>
            <person name="Deng Z."/>
            <person name="Luo H."/>
            <person name="Luo M."/>
            <person name="Zhao B."/>
        </authorList>
    </citation>
    <scope>NUCLEOTIDE SEQUENCE [LARGE SCALE GENOMIC DNA]</scope>
    <source>
        <strain evidence="4">ATCC 10762</strain>
        <strain evidence="5">ATCC 10762 / DSM 40127 / CCM 3239 / JCM 4008 / LMG 5968 / NBRC 12843 / NCIMB 8234 / A-377</strain>
    </source>
</reference>
<feature type="transmembrane region" description="Helical" evidence="2">
    <location>
        <begin position="183"/>
        <end position="207"/>
    </location>
</feature>
<evidence type="ECO:0000313" key="4">
    <source>
        <dbReference type="EMBL" id="OEV36343.1"/>
    </source>
</evidence>
<keyword evidence="2" id="KW-0812">Transmembrane</keyword>
<evidence type="ECO:0000313" key="3">
    <source>
        <dbReference type="EMBL" id="GGU70675.1"/>
    </source>
</evidence>
<feature type="transmembrane region" description="Helical" evidence="2">
    <location>
        <begin position="148"/>
        <end position="171"/>
    </location>
</feature>
<accession>A0A1E7N799</accession>
<organism evidence="4 5">
    <name type="scientific">Kitasatospora aureofaciens</name>
    <name type="common">Streptomyces aureofaciens</name>
    <dbReference type="NCBI Taxonomy" id="1894"/>
    <lineage>
        <taxon>Bacteria</taxon>
        <taxon>Bacillati</taxon>
        <taxon>Actinomycetota</taxon>
        <taxon>Actinomycetes</taxon>
        <taxon>Kitasatosporales</taxon>
        <taxon>Streptomycetaceae</taxon>
        <taxon>Kitasatospora</taxon>
    </lineage>
</organism>
<feature type="transmembrane region" description="Helical" evidence="2">
    <location>
        <begin position="259"/>
        <end position="280"/>
    </location>
</feature>
<dbReference type="RefSeq" id="WP_030553101.1">
    <property type="nucleotide sequence ID" value="NZ_BMUB01000004.1"/>
</dbReference>
<feature type="transmembrane region" description="Helical" evidence="2">
    <location>
        <begin position="101"/>
        <end position="121"/>
    </location>
</feature>
<gene>
    <name evidence="3" type="ORF">GCM10010502_22770</name>
    <name evidence="4" type="ORF">HS99_0029705</name>
</gene>
<dbReference type="EMBL" id="JPRF03000027">
    <property type="protein sequence ID" value="OEV36343.1"/>
    <property type="molecule type" value="Genomic_DNA"/>
</dbReference>
<dbReference type="GeneID" id="97485404"/>
<feature type="transmembrane region" description="Helical" evidence="2">
    <location>
        <begin position="316"/>
        <end position="335"/>
    </location>
</feature>
<comment type="caution">
    <text evidence="4">The sequence shown here is derived from an EMBL/GenBank/DDBJ whole genome shotgun (WGS) entry which is preliminary data.</text>
</comment>